<evidence type="ECO:0000256" key="1">
    <source>
        <dbReference type="ARBA" id="ARBA00007025"/>
    </source>
</evidence>
<dbReference type="GO" id="GO:0008094">
    <property type="term" value="F:ATP-dependent activity, acting on DNA"/>
    <property type="evidence" value="ECO:0007669"/>
    <property type="project" value="TreeGrafter"/>
</dbReference>
<evidence type="ECO:0000256" key="5">
    <source>
        <dbReference type="ARBA" id="ARBA00022840"/>
    </source>
</evidence>
<dbReference type="GO" id="GO:0005524">
    <property type="term" value="F:ATP binding"/>
    <property type="evidence" value="ECO:0007669"/>
    <property type="project" value="UniProtKB-KW"/>
</dbReference>
<evidence type="ECO:0000256" key="9">
    <source>
        <dbReference type="SAM" id="Phobius"/>
    </source>
</evidence>
<feature type="region of interest" description="Disordered" evidence="8">
    <location>
        <begin position="154"/>
        <end position="233"/>
    </location>
</feature>
<feature type="transmembrane region" description="Helical" evidence="9">
    <location>
        <begin position="1467"/>
        <end position="1487"/>
    </location>
</feature>
<dbReference type="GO" id="GO:0005737">
    <property type="term" value="C:cytoplasm"/>
    <property type="evidence" value="ECO:0007669"/>
    <property type="project" value="TreeGrafter"/>
</dbReference>
<dbReference type="InterPro" id="IPR014001">
    <property type="entry name" value="Helicase_ATP-bd"/>
</dbReference>
<comment type="similarity">
    <text evidence="1">Belongs to the SNF2/RAD54 helicase family.</text>
</comment>
<feature type="domain" description="Helicase C-terminal" evidence="12">
    <location>
        <begin position="1082"/>
        <end position="1240"/>
    </location>
</feature>
<dbReference type="InterPro" id="IPR000330">
    <property type="entry name" value="SNF2_N"/>
</dbReference>
<dbReference type="eggNOG" id="KOG1001">
    <property type="taxonomic scope" value="Eukaryota"/>
</dbReference>
<dbReference type="SMART" id="SM00487">
    <property type="entry name" value="DEXDc"/>
    <property type="match status" value="1"/>
</dbReference>
<dbReference type="PROSITE" id="PS51194">
    <property type="entry name" value="HELICASE_CTER"/>
    <property type="match status" value="1"/>
</dbReference>
<feature type="compositionally biased region" description="Low complexity" evidence="8">
    <location>
        <begin position="200"/>
        <end position="211"/>
    </location>
</feature>
<feature type="region of interest" description="Disordered" evidence="8">
    <location>
        <begin position="1"/>
        <end position="25"/>
    </location>
</feature>
<keyword evidence="3" id="KW-0378">Hydrolase</keyword>
<evidence type="ECO:0008006" key="15">
    <source>
        <dbReference type="Google" id="ProtNLM"/>
    </source>
</evidence>
<dbReference type="GO" id="GO:0005634">
    <property type="term" value="C:nucleus"/>
    <property type="evidence" value="ECO:0007669"/>
    <property type="project" value="TreeGrafter"/>
</dbReference>
<evidence type="ECO:0000313" key="14">
    <source>
        <dbReference type="Proteomes" id="UP000029867"/>
    </source>
</evidence>
<feature type="domain" description="Helicase ATP-binding" evidence="11">
    <location>
        <begin position="620"/>
        <end position="809"/>
    </location>
</feature>
<dbReference type="Proteomes" id="UP000029867">
    <property type="component" value="Unassembled WGS sequence"/>
</dbReference>
<dbReference type="Pfam" id="PF00271">
    <property type="entry name" value="Helicase_C"/>
    <property type="match status" value="1"/>
</dbReference>
<dbReference type="CDD" id="cd18793">
    <property type="entry name" value="SF2_C_SNF"/>
    <property type="match status" value="1"/>
</dbReference>
<keyword evidence="7" id="KW-0175">Coiled coil</keyword>
<evidence type="ECO:0000256" key="6">
    <source>
        <dbReference type="PROSITE-ProRule" id="PRU00175"/>
    </source>
</evidence>
<feature type="coiled-coil region" evidence="7">
    <location>
        <begin position="1329"/>
        <end position="1363"/>
    </location>
</feature>
<dbReference type="Gene3D" id="3.40.50.300">
    <property type="entry name" value="P-loop containing nucleotide triphosphate hydrolases"/>
    <property type="match status" value="1"/>
</dbReference>
<dbReference type="Pfam" id="PF00176">
    <property type="entry name" value="SNF2-rel_dom"/>
    <property type="match status" value="1"/>
</dbReference>
<feature type="compositionally biased region" description="Acidic residues" evidence="8">
    <location>
        <begin position="182"/>
        <end position="195"/>
    </location>
</feature>
<dbReference type="PROSITE" id="PS50089">
    <property type="entry name" value="ZF_RING_2"/>
    <property type="match status" value="1"/>
</dbReference>
<evidence type="ECO:0000256" key="3">
    <source>
        <dbReference type="ARBA" id="ARBA00022801"/>
    </source>
</evidence>
<feature type="compositionally biased region" description="Basic and acidic residues" evidence="8">
    <location>
        <begin position="154"/>
        <end position="167"/>
    </location>
</feature>
<evidence type="ECO:0000256" key="8">
    <source>
        <dbReference type="SAM" id="MobiDB-lite"/>
    </source>
</evidence>
<dbReference type="CDD" id="cd16449">
    <property type="entry name" value="RING-HC"/>
    <property type="match status" value="1"/>
</dbReference>
<dbReference type="InterPro" id="IPR001841">
    <property type="entry name" value="Znf_RING"/>
</dbReference>
<dbReference type="GO" id="GO:0008270">
    <property type="term" value="F:zinc ion binding"/>
    <property type="evidence" value="ECO:0007669"/>
    <property type="project" value="UniProtKB-KW"/>
</dbReference>
<keyword evidence="5" id="KW-0067">ATP-binding</keyword>
<evidence type="ECO:0000256" key="4">
    <source>
        <dbReference type="ARBA" id="ARBA00022806"/>
    </source>
</evidence>
<dbReference type="Gene3D" id="3.30.40.10">
    <property type="entry name" value="Zinc/RING finger domain, C3HC4 (zinc finger)"/>
    <property type="match status" value="1"/>
</dbReference>
<accession>A0A099NWR8</accession>
<keyword evidence="9" id="KW-0812">Transmembrane</keyword>
<dbReference type="VEuPathDB" id="FungiDB:C5L36_0A06240"/>
<comment type="caution">
    <text evidence="13">The sequence shown here is derived from an EMBL/GenBank/DDBJ whole genome shotgun (WGS) entry which is preliminary data.</text>
</comment>
<keyword evidence="6" id="KW-0479">Metal-binding</keyword>
<organism evidence="13 14">
    <name type="scientific">Pichia kudriavzevii</name>
    <name type="common">Yeast</name>
    <name type="synonym">Issatchenkia orientalis</name>
    <dbReference type="NCBI Taxonomy" id="4909"/>
    <lineage>
        <taxon>Eukaryota</taxon>
        <taxon>Fungi</taxon>
        <taxon>Dikarya</taxon>
        <taxon>Ascomycota</taxon>
        <taxon>Saccharomycotina</taxon>
        <taxon>Pichiomycetes</taxon>
        <taxon>Pichiales</taxon>
        <taxon>Pichiaceae</taxon>
        <taxon>Pichia</taxon>
    </lineage>
</organism>
<sequence>MSNYLDLDMDDGRNLQADQSNPKSSVVERHHLYEPARSVSKLNVSANPIYTQTTKGMISGTPVWQNKKIQSPFPSRLRSVQASKSPSPIPATTAVRRLENINGSNNSRLFFGKPSKINMQDIKVPSYSIKKDLILLSEDDDEEDPELANYLKTKFENRGSKESDNKTHVNPAPPKFSYGSFGDEDENDGEDDDDILITGFNNTSSFASNSNEPTFSKNLVKREGEHREDDMERKRKAVLANKRALVEEHAIKEAQLQQQLAKQAKQRARLQEEERVNKLLERYSPITGLPQKYQIPYPFGVHFQVSSTPILPSVIHEYEIRQDMASDLPSALHVTQFRNLHLGLMYSVVHRINKFQELHATLDTFMRKVVEMQNIVQEKADKTAGHIKADVRYNQILRFFKTHKKNLSRKMGEVGEQIDRLKDYQKKISNRARKAEMKRQDLVLHRFSSKVVLEDPRVYELQPLENSLMVNTITEMYYFSTKQPLDTIRKMKLVVDSVPTIPIPELKPFPDIQSAPVTIDLDNYNTSDDNDDEVRVINETPISQNSLLRFSNVYEMDGYGYGSASGGSLGGTSNDSEGIKNLMESIKVAEFEEEGLAKTPEDLCISLLKHQRIGLSWMLQMEKSGNKGGILADDMGLGKTVQAISLMLASQSDDSRRKTNLIVGPVSLLHQWAQEINMKIQTNKSFKTFMFHSTNKLKKFSQLSEYDVVLVSYQTLGSEWRKHYGDELEENFKRKTMKPIRRAVSPFYSDDAVFHRIILDEAQYIKNRNTIASKAVASLSANFRWCLSGTPIQNKIDELYPLIRFLGIKPYNDWQKFNHQIITSIKHRNAGGTRKVHALLSAILLRRTKDSEIDGKPILTLPEKHIIEEKVEMDEKEKEFYQNLETQSAKKAGKLMNSTAKRAYSSILTLLLRMRQACDHEYLVRLGDEGDRAGKLERLTKGWEALHDYSISVLNRIEAEREGGFECLHCHEDLAETETLLLSKCAHPVCYDCHQEFFEENSESSWEGAVSAKCPMCGIQNLSSMSVDLQLFEAFNQGLDWQAVRRKFELDSKASDKNWRLQTIEKFKERDGKLIVSAKIKKTVELISKIMQESPGEKIIVFSQFMGYFDVIKMILRERNIEFLQYDGSMDMTSKNDTVTAFYKDPTKTVLLLSLKAGNVGLTLTCANHVIVSEPFWNPYVEKQAQDRVHRISQTKEVYVHRLLIDGTIEDRIMELQKQKEELVESALDPSARSKIGKLSRRELGFLFGLNGLADLLYNQTNKQVQQLKRDINSLRKSLDNGDSPNVSISLIGAISSTISSIGRSIGDFQSYINNQEEGSLKAKNEKRAENIRLEYGELKVEFEDLRKRRDEAIRALKEQERSNLFMETNMANASGVSDNPYNVGYRGKQVERKESEMMMDQQMKMERGNAKLDEILEMGRAAFDDIVQQNETIAKVKDKMSAGLHTLGVSHGTVVQIEKVMFEDKVIFYLGATLTLFTMYLIWSYLG</sequence>
<evidence type="ECO:0000259" key="10">
    <source>
        <dbReference type="PROSITE" id="PS50089"/>
    </source>
</evidence>
<dbReference type="InterPro" id="IPR049730">
    <property type="entry name" value="SNF2/RAD54-like_C"/>
</dbReference>
<feature type="coiled-coil region" evidence="7">
    <location>
        <begin position="246"/>
        <end position="282"/>
    </location>
</feature>
<dbReference type="CDD" id="cd18008">
    <property type="entry name" value="DEXDc_SHPRH-like"/>
    <property type="match status" value="1"/>
</dbReference>
<dbReference type="EMBL" id="JQFK01000040">
    <property type="protein sequence ID" value="KGK37268.1"/>
    <property type="molecule type" value="Genomic_DNA"/>
</dbReference>
<dbReference type="HOGENOM" id="CLU_249297_0_0_1"/>
<dbReference type="PANTHER" id="PTHR45626">
    <property type="entry name" value="TRANSCRIPTION TERMINATION FACTOR 2-RELATED"/>
    <property type="match status" value="1"/>
</dbReference>
<dbReference type="PANTHER" id="PTHR45626:SF16">
    <property type="entry name" value="ATP-DEPENDENT HELICASE ULS1"/>
    <property type="match status" value="1"/>
</dbReference>
<dbReference type="InterPro" id="IPR001650">
    <property type="entry name" value="Helicase_C-like"/>
</dbReference>
<dbReference type="SMART" id="SM00490">
    <property type="entry name" value="HELICc"/>
    <property type="match status" value="1"/>
</dbReference>
<keyword evidence="4" id="KW-0347">Helicase</keyword>
<dbReference type="PROSITE" id="PS51192">
    <property type="entry name" value="HELICASE_ATP_BIND_1"/>
    <property type="match status" value="1"/>
</dbReference>
<feature type="compositionally biased region" description="Basic and acidic residues" evidence="8">
    <location>
        <begin position="220"/>
        <end position="233"/>
    </location>
</feature>
<dbReference type="InterPro" id="IPR038718">
    <property type="entry name" value="SNF2-like_sf"/>
</dbReference>
<dbReference type="SUPFAM" id="SSF52540">
    <property type="entry name" value="P-loop containing nucleoside triphosphate hydrolases"/>
    <property type="match status" value="2"/>
</dbReference>
<evidence type="ECO:0000313" key="13">
    <source>
        <dbReference type="EMBL" id="KGK37268.1"/>
    </source>
</evidence>
<evidence type="ECO:0000256" key="7">
    <source>
        <dbReference type="SAM" id="Coils"/>
    </source>
</evidence>
<proteinExistence type="inferred from homology"/>
<evidence type="ECO:0000259" key="12">
    <source>
        <dbReference type="PROSITE" id="PS51194"/>
    </source>
</evidence>
<dbReference type="SUPFAM" id="SSF57850">
    <property type="entry name" value="RING/U-box"/>
    <property type="match status" value="1"/>
</dbReference>
<protein>
    <recommendedName>
        <fullName evidence="15">ATP-dependent helicase ULS1</fullName>
    </recommendedName>
</protein>
<keyword evidence="6" id="KW-0862">Zinc</keyword>
<name>A0A099NWR8_PICKU</name>
<dbReference type="GO" id="GO:0000724">
    <property type="term" value="P:double-strand break repair via homologous recombination"/>
    <property type="evidence" value="ECO:0007669"/>
    <property type="project" value="TreeGrafter"/>
</dbReference>
<keyword evidence="6" id="KW-0863">Zinc-finger</keyword>
<evidence type="ECO:0000256" key="2">
    <source>
        <dbReference type="ARBA" id="ARBA00022741"/>
    </source>
</evidence>
<feature type="domain" description="RING-type" evidence="10">
    <location>
        <begin position="967"/>
        <end position="1017"/>
    </location>
</feature>
<dbReference type="InterPro" id="IPR050628">
    <property type="entry name" value="SNF2_RAD54_helicase_TF"/>
</dbReference>
<evidence type="ECO:0000259" key="11">
    <source>
        <dbReference type="PROSITE" id="PS51192"/>
    </source>
</evidence>
<dbReference type="eggNOG" id="KOG3251">
    <property type="taxonomic scope" value="Eukaryota"/>
</dbReference>
<dbReference type="GO" id="GO:0004386">
    <property type="term" value="F:helicase activity"/>
    <property type="evidence" value="ECO:0007669"/>
    <property type="project" value="UniProtKB-KW"/>
</dbReference>
<reference evidence="14" key="1">
    <citation type="journal article" date="2014" name="Microb. Cell Fact.">
        <title>Exploiting Issatchenkia orientalis SD108 for succinic acid production.</title>
        <authorList>
            <person name="Xiao H."/>
            <person name="Shao Z."/>
            <person name="Jiang Y."/>
            <person name="Dole S."/>
            <person name="Zhao H."/>
        </authorList>
    </citation>
    <scope>NUCLEOTIDE SEQUENCE [LARGE SCALE GENOMIC DNA]</scope>
    <source>
        <strain evidence="14">SD108</strain>
    </source>
</reference>
<gene>
    <name evidence="13" type="ORF">JL09_g3589</name>
</gene>
<dbReference type="Gene3D" id="3.40.50.10810">
    <property type="entry name" value="Tandem AAA-ATPase domain"/>
    <property type="match status" value="1"/>
</dbReference>
<keyword evidence="2" id="KW-0547">Nucleotide-binding</keyword>
<dbReference type="GO" id="GO:0016787">
    <property type="term" value="F:hydrolase activity"/>
    <property type="evidence" value="ECO:0007669"/>
    <property type="project" value="UniProtKB-KW"/>
</dbReference>
<keyword evidence="9" id="KW-0472">Membrane</keyword>
<dbReference type="InterPro" id="IPR013083">
    <property type="entry name" value="Znf_RING/FYVE/PHD"/>
</dbReference>
<keyword evidence="9" id="KW-1133">Transmembrane helix</keyword>
<dbReference type="InterPro" id="IPR027417">
    <property type="entry name" value="P-loop_NTPase"/>
</dbReference>